<reference evidence="2 3" key="1">
    <citation type="submission" date="2024-03" db="EMBL/GenBank/DDBJ databases">
        <title>Novel species of the genus Variovorax.</title>
        <authorList>
            <person name="Liu Q."/>
            <person name="Xin Y.-H."/>
        </authorList>
    </citation>
    <scope>NUCLEOTIDE SEQUENCE [LARGE SCALE GENOMIC DNA]</scope>
    <source>
        <strain evidence="2 3">KACC 18901</strain>
    </source>
</reference>
<dbReference type="Pfam" id="PF13391">
    <property type="entry name" value="HNH_2"/>
    <property type="match status" value="1"/>
</dbReference>
<evidence type="ECO:0000259" key="1">
    <source>
        <dbReference type="Pfam" id="PF13391"/>
    </source>
</evidence>
<proteinExistence type="predicted"/>
<evidence type="ECO:0000313" key="3">
    <source>
        <dbReference type="Proteomes" id="UP001367030"/>
    </source>
</evidence>
<accession>A0ABU8XFL7</accession>
<gene>
    <name evidence="2" type="ORF">WKW79_28415</name>
</gene>
<name>A0ABU8XFL7_9BURK</name>
<evidence type="ECO:0000313" key="2">
    <source>
        <dbReference type="EMBL" id="MEJ8858526.1"/>
    </source>
</evidence>
<protein>
    <submittedName>
        <fullName evidence="2">HNH endonuclease</fullName>
    </submittedName>
</protein>
<dbReference type="InterPro" id="IPR003615">
    <property type="entry name" value="HNH_nuc"/>
</dbReference>
<sequence>MEEKTQKTGGRYRYGDRRTWEIVSDAALSFDRPVTVREIEELVLAEIPHFAPKNFLPDLSATSVNSRSRGNFLKGAPRRTDAGSEYDRLFRIGEGRGVRYLAYDPEKHGVWELYDGGGKVLSVRQIKTADDLALERARHAFETNGQFSPADMSDERKRVLAAMVLREGQPAFRAGLIRAYGGRCAITGCPVVDLLDAAHIARFSGPKSNVMPNGLLLRTDIHKLFDLHLICVNPGTLKLQVSDTLLESEYARLAGQSIRLPCDAMDAPSLLALREHRQDCAWALADDAEAGSNTKVPGDR</sequence>
<dbReference type="Proteomes" id="UP001367030">
    <property type="component" value="Unassembled WGS sequence"/>
</dbReference>
<dbReference type="EMBL" id="JBBKZS010000017">
    <property type="protein sequence ID" value="MEJ8858526.1"/>
    <property type="molecule type" value="Genomic_DNA"/>
</dbReference>
<keyword evidence="2" id="KW-0540">Nuclease</keyword>
<dbReference type="RefSeq" id="WP_340338583.1">
    <property type="nucleotide sequence ID" value="NZ_JBBKZS010000017.1"/>
</dbReference>
<feature type="domain" description="HNH nuclease" evidence="1">
    <location>
        <begin position="184"/>
        <end position="233"/>
    </location>
</feature>
<keyword evidence="2" id="KW-0378">Hydrolase</keyword>
<keyword evidence="2" id="KW-0255">Endonuclease</keyword>
<organism evidence="2 3">
    <name type="scientific">Variovorax robiniae</name>
    <dbReference type="NCBI Taxonomy" id="1836199"/>
    <lineage>
        <taxon>Bacteria</taxon>
        <taxon>Pseudomonadati</taxon>
        <taxon>Pseudomonadota</taxon>
        <taxon>Betaproteobacteria</taxon>
        <taxon>Burkholderiales</taxon>
        <taxon>Comamonadaceae</taxon>
        <taxon>Variovorax</taxon>
    </lineage>
</organism>
<keyword evidence="3" id="KW-1185">Reference proteome</keyword>
<comment type="caution">
    <text evidence="2">The sequence shown here is derived from an EMBL/GenBank/DDBJ whole genome shotgun (WGS) entry which is preliminary data.</text>
</comment>
<dbReference type="GO" id="GO:0004519">
    <property type="term" value="F:endonuclease activity"/>
    <property type="evidence" value="ECO:0007669"/>
    <property type="project" value="UniProtKB-KW"/>
</dbReference>